<evidence type="ECO:0000256" key="4">
    <source>
        <dbReference type="ARBA" id="ARBA00022723"/>
    </source>
</evidence>
<dbReference type="NCBIfam" id="TIGR00500">
    <property type="entry name" value="met_pdase_I"/>
    <property type="match status" value="1"/>
</dbReference>
<dbReference type="GO" id="GO:0046872">
    <property type="term" value="F:metal ion binding"/>
    <property type="evidence" value="ECO:0007669"/>
    <property type="project" value="UniProtKB-UniRule"/>
</dbReference>
<protein>
    <recommendedName>
        <fullName evidence="6 7">Methionine aminopeptidase</fullName>
        <shortName evidence="6">MAP</shortName>
        <shortName evidence="6">MetAP</shortName>
        <ecNumber evidence="6 7">3.4.11.18</ecNumber>
    </recommendedName>
    <alternativeName>
        <fullName evidence="6">Peptidase M</fullName>
    </alternativeName>
</protein>
<dbReference type="HAMAP" id="MF_01974">
    <property type="entry name" value="MetAP_1"/>
    <property type="match status" value="1"/>
</dbReference>
<reference evidence="9" key="1">
    <citation type="journal article" date="2014" name="Int. J. Syst. Evol. Microbiol.">
        <title>Complete genome sequence of Corynebacterium casei LMG S-19264T (=DSM 44701T), isolated from a smear-ripened cheese.</title>
        <authorList>
            <consortium name="US DOE Joint Genome Institute (JGI-PGF)"/>
            <person name="Walter F."/>
            <person name="Albersmeier A."/>
            <person name="Kalinowski J."/>
            <person name="Ruckert C."/>
        </authorList>
    </citation>
    <scope>NUCLEOTIDE SEQUENCE</scope>
    <source>
        <strain evidence="9">JCM 31311</strain>
    </source>
</reference>
<dbReference type="GO" id="GO:0070006">
    <property type="term" value="F:metalloaminopeptidase activity"/>
    <property type="evidence" value="ECO:0007669"/>
    <property type="project" value="UniProtKB-UniRule"/>
</dbReference>
<proteinExistence type="inferred from homology"/>
<feature type="binding site" evidence="6">
    <location>
        <position position="111"/>
    </location>
    <ligand>
        <name>a divalent metal cation</name>
        <dbReference type="ChEBI" id="CHEBI:60240"/>
        <label>2</label>
        <note>catalytic</note>
    </ligand>
</feature>
<feature type="binding site" evidence="6">
    <location>
        <position position="238"/>
    </location>
    <ligand>
        <name>a divalent metal cation</name>
        <dbReference type="ChEBI" id="CHEBI:60240"/>
        <label>1</label>
    </ligand>
</feature>
<dbReference type="Proteomes" id="UP000603865">
    <property type="component" value="Unassembled WGS sequence"/>
</dbReference>
<dbReference type="Gene3D" id="3.90.230.10">
    <property type="entry name" value="Creatinase/methionine aminopeptidase superfamily"/>
    <property type="match status" value="1"/>
</dbReference>
<feature type="binding site" evidence="6">
    <location>
        <position position="174"/>
    </location>
    <ligand>
        <name>a divalent metal cation</name>
        <dbReference type="ChEBI" id="CHEBI:60240"/>
        <label>2</label>
        <note>catalytic</note>
    </ligand>
</feature>
<evidence type="ECO:0000256" key="2">
    <source>
        <dbReference type="ARBA" id="ARBA00022438"/>
    </source>
</evidence>
<sequence>MAKISLKTPREIEAMRRAGALVAETFQILEPYVQPGVSVQELDQIAERFIRSRGAVPAYIGYGPRNNPFPATICASINEVICHGIPSPRKLREGDIIGVDIGVLMGGVYGDACYTYTVGNVAPDVRRLVDTARDCLTAGLDVVRPGARLGDIGAAIQKLAEGRGFGVVREYTGHGIGKHLHEEPTVYHHGTAGTGLELKAGMVFTIEPMINLGRRETRLLPDGWTVVTADGKPSAQFEHTLVVTPSGYDILTLAPKVAEVAQAQ</sequence>
<dbReference type="RefSeq" id="WP_189087586.1">
    <property type="nucleotide sequence ID" value="NZ_BMQL01000001.1"/>
</dbReference>
<feature type="binding site" evidence="6">
    <location>
        <position position="111"/>
    </location>
    <ligand>
        <name>a divalent metal cation</name>
        <dbReference type="ChEBI" id="CHEBI:60240"/>
        <label>1</label>
    </ligand>
</feature>
<gene>
    <name evidence="6 9" type="primary">map</name>
    <name evidence="9" type="ORF">GCM10008957_01680</name>
</gene>
<keyword evidence="3 6" id="KW-0645">Protease</keyword>
<feature type="domain" description="Peptidase M24" evidence="8">
    <location>
        <begin position="13"/>
        <end position="244"/>
    </location>
</feature>
<keyword evidence="4 6" id="KW-0479">Metal-binding</keyword>
<comment type="function">
    <text evidence="1 6">Removes the N-terminal methionine from nascent proteins. The N-terminal methionine is often cleaved when the second residue in the primary sequence is small and uncharged (Met-Ala-, Cys, Gly, Pro, Ser, Thr, or Val). Requires deformylation of the N(alpha)-formylated initiator methionine before it can be hydrolyzed.</text>
</comment>
<feature type="binding site" evidence="6">
    <location>
        <position position="238"/>
    </location>
    <ligand>
        <name>a divalent metal cation</name>
        <dbReference type="ChEBI" id="CHEBI:60240"/>
        <label>2</label>
        <note>catalytic</note>
    </ligand>
</feature>
<keyword evidence="5 6" id="KW-0378">Hydrolase</keyword>
<accession>A0A918EZB9</accession>
<evidence type="ECO:0000259" key="8">
    <source>
        <dbReference type="Pfam" id="PF00557"/>
    </source>
</evidence>
<evidence type="ECO:0000256" key="6">
    <source>
        <dbReference type="HAMAP-Rule" id="MF_01974"/>
    </source>
</evidence>
<feature type="binding site" evidence="6">
    <location>
        <position position="181"/>
    </location>
    <ligand>
        <name>substrate</name>
    </ligand>
</feature>
<dbReference type="GO" id="GO:0004239">
    <property type="term" value="F:initiator methionyl aminopeptidase activity"/>
    <property type="evidence" value="ECO:0007669"/>
    <property type="project" value="UniProtKB-UniRule"/>
</dbReference>
<evidence type="ECO:0000256" key="7">
    <source>
        <dbReference type="RuleBase" id="RU003653"/>
    </source>
</evidence>
<dbReference type="PRINTS" id="PR00599">
    <property type="entry name" value="MAPEPTIDASE"/>
</dbReference>
<comment type="caution">
    <text evidence="9">The sequence shown here is derived from an EMBL/GenBank/DDBJ whole genome shotgun (WGS) entry which is preliminary data.</text>
</comment>
<comment type="catalytic activity">
    <reaction evidence="6 7">
        <text>Release of N-terminal amino acids, preferentially methionine, from peptides and arylamides.</text>
        <dbReference type="EC" id="3.4.11.18"/>
    </reaction>
</comment>
<feature type="binding site" evidence="6">
    <location>
        <position position="83"/>
    </location>
    <ligand>
        <name>substrate</name>
    </ligand>
</feature>
<dbReference type="GO" id="GO:0005829">
    <property type="term" value="C:cytosol"/>
    <property type="evidence" value="ECO:0007669"/>
    <property type="project" value="TreeGrafter"/>
</dbReference>
<dbReference type="InterPro" id="IPR036005">
    <property type="entry name" value="Creatinase/aminopeptidase-like"/>
</dbReference>
<comment type="cofactor">
    <cofactor evidence="6">
        <name>Co(2+)</name>
        <dbReference type="ChEBI" id="CHEBI:48828"/>
    </cofactor>
    <cofactor evidence="6">
        <name>Zn(2+)</name>
        <dbReference type="ChEBI" id="CHEBI:29105"/>
    </cofactor>
    <cofactor evidence="6">
        <name>Mn(2+)</name>
        <dbReference type="ChEBI" id="CHEBI:29035"/>
    </cofactor>
    <cofactor evidence="6">
        <name>Fe(2+)</name>
        <dbReference type="ChEBI" id="CHEBI:29033"/>
    </cofactor>
    <text evidence="6">Binds 2 divalent metal cations per subunit. Has a high-affinity and a low affinity metal-binding site. The true nature of the physiological cofactor is under debate. The enzyme is active with cobalt, zinc, manganese or divalent iron ions. Most likely, methionine aminopeptidases function as mononuclear Fe(2+)-metalloproteases under physiological conditions, and the catalytically relevant metal-binding site has been assigned to the histidine-containing high-affinity site.</text>
</comment>
<dbReference type="InterPro" id="IPR000994">
    <property type="entry name" value="Pept_M24"/>
</dbReference>
<dbReference type="EC" id="3.4.11.18" evidence="6 7"/>
<name>A0A918EZB9_9DEIO</name>
<feature type="binding site" evidence="6">
    <location>
        <position position="207"/>
    </location>
    <ligand>
        <name>a divalent metal cation</name>
        <dbReference type="ChEBI" id="CHEBI:60240"/>
        <label>2</label>
        <note>catalytic</note>
    </ligand>
</feature>
<dbReference type="GO" id="GO:0006508">
    <property type="term" value="P:proteolysis"/>
    <property type="evidence" value="ECO:0007669"/>
    <property type="project" value="UniProtKB-KW"/>
</dbReference>
<dbReference type="AlphaFoldDB" id="A0A918EZB9"/>
<dbReference type="PROSITE" id="PS00680">
    <property type="entry name" value="MAP_1"/>
    <property type="match status" value="1"/>
</dbReference>
<comment type="subunit">
    <text evidence="6">Monomer.</text>
</comment>
<dbReference type="Pfam" id="PF00557">
    <property type="entry name" value="Peptidase_M24"/>
    <property type="match status" value="1"/>
</dbReference>
<dbReference type="PANTHER" id="PTHR43330">
    <property type="entry name" value="METHIONINE AMINOPEPTIDASE"/>
    <property type="match status" value="1"/>
</dbReference>
<reference evidence="9" key="2">
    <citation type="submission" date="2020-09" db="EMBL/GenBank/DDBJ databases">
        <authorList>
            <person name="Sun Q."/>
            <person name="Ohkuma M."/>
        </authorList>
    </citation>
    <scope>NUCLEOTIDE SEQUENCE</scope>
    <source>
        <strain evidence="9">JCM 31311</strain>
    </source>
</reference>
<feature type="binding site" evidence="6">
    <location>
        <position position="100"/>
    </location>
    <ligand>
        <name>a divalent metal cation</name>
        <dbReference type="ChEBI" id="CHEBI:60240"/>
        <label>1</label>
    </ligand>
</feature>
<comment type="similarity">
    <text evidence="6">Belongs to the peptidase M24A family. Methionine aminopeptidase type 1 subfamily.</text>
</comment>
<dbReference type="PANTHER" id="PTHR43330:SF27">
    <property type="entry name" value="METHIONINE AMINOPEPTIDASE"/>
    <property type="match status" value="1"/>
</dbReference>
<evidence type="ECO:0000256" key="1">
    <source>
        <dbReference type="ARBA" id="ARBA00002521"/>
    </source>
</evidence>
<dbReference type="InterPro" id="IPR001714">
    <property type="entry name" value="Pept_M24_MAP"/>
</dbReference>
<evidence type="ECO:0000313" key="10">
    <source>
        <dbReference type="Proteomes" id="UP000603865"/>
    </source>
</evidence>
<keyword evidence="10" id="KW-1185">Reference proteome</keyword>
<evidence type="ECO:0000313" key="9">
    <source>
        <dbReference type="EMBL" id="GGQ93351.1"/>
    </source>
</evidence>
<dbReference type="CDD" id="cd01086">
    <property type="entry name" value="MetAP1"/>
    <property type="match status" value="1"/>
</dbReference>
<keyword evidence="2 6" id="KW-0031">Aminopeptidase</keyword>
<evidence type="ECO:0000256" key="3">
    <source>
        <dbReference type="ARBA" id="ARBA00022670"/>
    </source>
</evidence>
<dbReference type="SUPFAM" id="SSF55920">
    <property type="entry name" value="Creatinase/aminopeptidase"/>
    <property type="match status" value="1"/>
</dbReference>
<organism evidence="9 10">
    <name type="scientific">Deinococcus ruber</name>
    <dbReference type="NCBI Taxonomy" id="1848197"/>
    <lineage>
        <taxon>Bacteria</taxon>
        <taxon>Thermotogati</taxon>
        <taxon>Deinococcota</taxon>
        <taxon>Deinococci</taxon>
        <taxon>Deinococcales</taxon>
        <taxon>Deinococcaceae</taxon>
        <taxon>Deinococcus</taxon>
    </lineage>
</organism>
<dbReference type="EMBL" id="BMQL01000001">
    <property type="protein sequence ID" value="GGQ93351.1"/>
    <property type="molecule type" value="Genomic_DNA"/>
</dbReference>
<evidence type="ECO:0000256" key="5">
    <source>
        <dbReference type="ARBA" id="ARBA00022801"/>
    </source>
</evidence>
<dbReference type="InterPro" id="IPR002467">
    <property type="entry name" value="Pept_M24A_MAP1"/>
</dbReference>